<name>A0A830BMZ5_9LAMI</name>
<dbReference type="InterPro" id="IPR023213">
    <property type="entry name" value="CAT-like_dom_sf"/>
</dbReference>
<comment type="caution">
    <text evidence="4">The sequence shown here is derived from an EMBL/GenBank/DDBJ whole genome shotgun (WGS) entry which is preliminary data.</text>
</comment>
<keyword evidence="2 4" id="KW-0808">Transferase</keyword>
<gene>
    <name evidence="4" type="ORF">PHJA_000837700</name>
</gene>
<dbReference type="Pfam" id="PF02458">
    <property type="entry name" value="Transferase"/>
    <property type="match status" value="1"/>
</dbReference>
<reference evidence="4" key="1">
    <citation type="submission" date="2020-07" db="EMBL/GenBank/DDBJ databases">
        <title>Ethylene signaling mediates host invasion by parasitic plants.</title>
        <authorList>
            <person name="Yoshida S."/>
        </authorList>
    </citation>
    <scope>NUCLEOTIDE SEQUENCE</scope>
    <source>
        <strain evidence="4">Okayama</strain>
    </source>
</reference>
<evidence type="ECO:0000313" key="5">
    <source>
        <dbReference type="Proteomes" id="UP000653305"/>
    </source>
</evidence>
<comment type="similarity">
    <text evidence="1">Belongs to the plant acyltransferase family.</text>
</comment>
<sequence>MVFYYPNLDNTLLQSPNSISETTQLLKQSLSSTLTRFYPLAGRIRDDLSIDCNDEGVLFIVTKFQKNLSTFLKNPNPNADLGHVPAKYLSWTELDRDNIAVVQVNHYECGGIVLGSLVYHRVADGISMAAFMKDWAATARGEAHPGPGPSFDFQSLFPHDPAMQRDSHLFTVMRRYFKMGRLALRRYVFDAAAISALRAQLAGQDRPTRVEIVSAVMWKFFMAACAAVNKDGEPTASMISHALNLRRKAEPQFPENSFGNLAWIWPATSPNEEPDRDVTKLLVKVRGALRKVDSGFVKRMEGEDGVSGYRKNVEGTWGEFTEKADYLAISSWCNFGLYGVDFGWGRPVWVTKCDSEIDMEFPLMNVMCLMDTREGDGVEVRLNLDEKYAAVLDEIEELRHLAKFEPSPLDMVAGRVDVN</sequence>
<organism evidence="4 5">
    <name type="scientific">Phtheirospermum japonicum</name>
    <dbReference type="NCBI Taxonomy" id="374723"/>
    <lineage>
        <taxon>Eukaryota</taxon>
        <taxon>Viridiplantae</taxon>
        <taxon>Streptophyta</taxon>
        <taxon>Embryophyta</taxon>
        <taxon>Tracheophyta</taxon>
        <taxon>Spermatophyta</taxon>
        <taxon>Magnoliopsida</taxon>
        <taxon>eudicotyledons</taxon>
        <taxon>Gunneridae</taxon>
        <taxon>Pentapetalae</taxon>
        <taxon>asterids</taxon>
        <taxon>lamiids</taxon>
        <taxon>Lamiales</taxon>
        <taxon>Orobanchaceae</taxon>
        <taxon>Orobanchaceae incertae sedis</taxon>
        <taxon>Phtheirospermum</taxon>
    </lineage>
</organism>
<accession>A0A830BMZ5</accession>
<evidence type="ECO:0000256" key="1">
    <source>
        <dbReference type="ARBA" id="ARBA00009861"/>
    </source>
</evidence>
<keyword evidence="3" id="KW-0012">Acyltransferase</keyword>
<proteinExistence type="inferred from homology"/>
<protein>
    <submittedName>
        <fullName evidence="4">Salutaridinol 7-o-acetyltransferase</fullName>
    </submittedName>
</protein>
<dbReference type="AlphaFoldDB" id="A0A830BMZ5"/>
<evidence type="ECO:0000256" key="3">
    <source>
        <dbReference type="ARBA" id="ARBA00023315"/>
    </source>
</evidence>
<dbReference type="PANTHER" id="PTHR31623:SF105">
    <property type="entry name" value="VINORINE SYNTHASE-LIKE"/>
    <property type="match status" value="1"/>
</dbReference>
<dbReference type="GO" id="GO:0016746">
    <property type="term" value="F:acyltransferase activity"/>
    <property type="evidence" value="ECO:0007669"/>
    <property type="project" value="UniProtKB-KW"/>
</dbReference>
<evidence type="ECO:0000256" key="2">
    <source>
        <dbReference type="ARBA" id="ARBA00022679"/>
    </source>
</evidence>
<evidence type="ECO:0000313" key="4">
    <source>
        <dbReference type="EMBL" id="GFP86939.1"/>
    </source>
</evidence>
<dbReference type="OrthoDB" id="894625at2759"/>
<keyword evidence="5" id="KW-1185">Reference proteome</keyword>
<dbReference type="Gene3D" id="3.30.559.10">
    <property type="entry name" value="Chloramphenicol acetyltransferase-like domain"/>
    <property type="match status" value="2"/>
</dbReference>
<dbReference type="EMBL" id="BMAC01000134">
    <property type="protein sequence ID" value="GFP86939.1"/>
    <property type="molecule type" value="Genomic_DNA"/>
</dbReference>
<dbReference type="Proteomes" id="UP000653305">
    <property type="component" value="Unassembled WGS sequence"/>
</dbReference>
<dbReference type="PANTHER" id="PTHR31623">
    <property type="entry name" value="F21J9.9"/>
    <property type="match status" value="1"/>
</dbReference>